<dbReference type="Pfam" id="PF10040">
    <property type="entry name" value="CRISPR_Cas6"/>
    <property type="match status" value="1"/>
</dbReference>
<name>E1YKV7_9BACT</name>
<gene>
    <name evidence="2" type="ORF">N47_E42520</name>
</gene>
<dbReference type="Gene3D" id="3.30.70.1900">
    <property type="match status" value="1"/>
</dbReference>
<proteinExistence type="predicted"/>
<sequence length="319" mass="36201">MTQGRDATMQYGKYSFKCCFENDAILPPYKGSTFRGIFGHALKKVVCALKRQECKDCLLKERCIYTLVFETNHAIKVPDGLRISAPPNPFVIEPPLSNGTIYKKGASFDFNLLLFGKINNSLAYFIYAFDQIGSTGIGKRTGENSGVFSLKEVKSNESIIYSDKDRSLVKTEESEEIILNNQAGNNDSTLRIKLVLETPLRLKFENHLKADLPFHVLVRTMLRRISSLFAFYDGGEPPLDYSGLVDRAKTIRIAEQNLSWFDWKRYSNRQDQKMLMGGITGSIIYEGRISEYLPLIEFCEKVHIGKQTTFGLGKIKIEN</sequence>
<dbReference type="InterPro" id="IPR019267">
    <property type="entry name" value="CRISPR-assoc_Cas6_C"/>
</dbReference>
<feature type="domain" description="CRISPR-associated protein Cas6 C-terminal" evidence="1">
    <location>
        <begin position="196"/>
        <end position="315"/>
    </location>
</feature>
<organism evidence="2">
    <name type="scientific">uncultured Desulfobacterium sp</name>
    <dbReference type="NCBI Taxonomy" id="201089"/>
    <lineage>
        <taxon>Bacteria</taxon>
        <taxon>Pseudomonadati</taxon>
        <taxon>Thermodesulfobacteriota</taxon>
        <taxon>Desulfobacteria</taxon>
        <taxon>Desulfobacterales</taxon>
        <taxon>Desulfobacteriaceae</taxon>
        <taxon>Desulfobacterium</taxon>
        <taxon>environmental samples</taxon>
    </lineage>
</organism>
<reference evidence="2" key="1">
    <citation type="journal article" date="2011" name="Environ. Microbiol.">
        <title>Genomic insights into the metabolic potential of the polycyclic aromatic hydrocarbon degrading sulfate-reducing Deltaproteobacterium N47.</title>
        <authorList>
            <person name="Bergmann F."/>
            <person name="Selesi D."/>
            <person name="Weinmaier T."/>
            <person name="Tischler P."/>
            <person name="Rattei T."/>
            <person name="Meckenstock R.U."/>
        </authorList>
    </citation>
    <scope>NUCLEOTIDE SEQUENCE</scope>
</reference>
<evidence type="ECO:0000313" key="2">
    <source>
        <dbReference type="EMBL" id="CBX30740.1"/>
    </source>
</evidence>
<protein>
    <recommendedName>
        <fullName evidence="1">CRISPR-associated protein Cas6 C-terminal domain-containing protein</fullName>
    </recommendedName>
</protein>
<dbReference type="EMBL" id="FR695877">
    <property type="protein sequence ID" value="CBX30740.1"/>
    <property type="molecule type" value="Genomic_DNA"/>
</dbReference>
<accession>E1YKV7</accession>
<dbReference type="AlphaFoldDB" id="E1YKV7"/>
<evidence type="ECO:0000259" key="1">
    <source>
        <dbReference type="Pfam" id="PF10040"/>
    </source>
</evidence>